<dbReference type="Proteomes" id="UP001499854">
    <property type="component" value="Unassembled WGS sequence"/>
</dbReference>
<evidence type="ECO:0000313" key="2">
    <source>
        <dbReference type="Proteomes" id="UP001499854"/>
    </source>
</evidence>
<dbReference type="EMBL" id="BAAAQM010000007">
    <property type="protein sequence ID" value="GAA1961632.1"/>
    <property type="molecule type" value="Genomic_DNA"/>
</dbReference>
<name>A0ABN2R0U6_9ACTN</name>
<proteinExistence type="predicted"/>
<comment type="caution">
    <text evidence="1">The sequence shown here is derived from an EMBL/GenBank/DDBJ whole genome shotgun (WGS) entry which is preliminary data.</text>
</comment>
<reference evidence="1 2" key="1">
    <citation type="journal article" date="2019" name="Int. J. Syst. Evol. Microbiol.">
        <title>The Global Catalogue of Microorganisms (GCM) 10K type strain sequencing project: providing services to taxonomists for standard genome sequencing and annotation.</title>
        <authorList>
            <consortium name="The Broad Institute Genomics Platform"/>
            <consortium name="The Broad Institute Genome Sequencing Center for Infectious Disease"/>
            <person name="Wu L."/>
            <person name="Ma J."/>
        </authorList>
    </citation>
    <scope>NUCLEOTIDE SEQUENCE [LARGE SCALE GENOMIC DNA]</scope>
    <source>
        <strain evidence="1 2">JCM 16013</strain>
    </source>
</reference>
<evidence type="ECO:0000313" key="1">
    <source>
        <dbReference type="EMBL" id="GAA1961632.1"/>
    </source>
</evidence>
<sequence length="70" mass="7457">MQRERHDGCAGRGDRQAGCALRRLERGQAGGCDRVQDGGKPWAAQRLGLQLQVGLESSSGPESEQPLAPT</sequence>
<accession>A0ABN2R0U6</accession>
<organism evidence="1 2">
    <name type="scientific">Catenulispora subtropica</name>
    <dbReference type="NCBI Taxonomy" id="450798"/>
    <lineage>
        <taxon>Bacteria</taxon>
        <taxon>Bacillati</taxon>
        <taxon>Actinomycetota</taxon>
        <taxon>Actinomycetes</taxon>
        <taxon>Catenulisporales</taxon>
        <taxon>Catenulisporaceae</taxon>
        <taxon>Catenulispora</taxon>
    </lineage>
</organism>
<keyword evidence="2" id="KW-1185">Reference proteome</keyword>
<gene>
    <name evidence="1" type="ORF">GCM10009838_17860</name>
</gene>
<protein>
    <submittedName>
        <fullName evidence="1">Uncharacterized protein</fullName>
    </submittedName>
</protein>